<protein>
    <submittedName>
        <fullName evidence="6">LamG domain-containing protein</fullName>
    </submittedName>
</protein>
<sequence length="1023" mass="107200">MRILNGVRVRPARPLRGILAAITALPLGLAALTLPLAPAAAEPDAAPAAEQAAAPGAGGEPTTVAADGLPTVQINGVVWDQAVVGTTVYAVGQFSAARPAGAAAGQSESPRSNALAYDITTGELKDWAPTTNGQINAVKASADGSVIYLGGDFTTLNGENAWRVGAVGAADGQRRSLPLAANASVKALEVSADGSTLYLGGVFTQINRAERKRVAAFDLAGQRLTDFSAEVDDLFVRTIAAAPDGSAVAIGGSFTSVEGSSRPGFGMAVLEPSGALRRNSLTSVIRTAGPRAGVMELKADDKGLYGVSYAMTGAFEGLFRADWATGDMDYMADCHGDSYALHPADEVVYVASHAHDCANIGGFPEGAPARYHSAVAYTNAATGTVKPNARRGYESYGGQNGTTNLNFYPDLKAGRITKTNQAAWTVEGNDQYVVYGGEFLAVNGRAQQGLVRFARRDTSPNEQGPMIKGGAYKVTAASPRAGVVTLSFPTNWDRDDKSLTYTVYRDTQRSEPISTQTVTAGYWEPSNLSATDVVEPGSTHRYRVVVTDPWGAFTYSDWVTITAGEGEALSPYGGRVLADGAAHYWPLDETEGDTASDFVAGRDLRLHGSRYTRGAESVLGTGSALGLSSDRWETSNAATVSASRAPSTFSVEAWVRTESTSGGAVVGFGSSATGSSAKRDRIVYMRNDGTLSFMLYPGTLSTVTSEKSYNDGQWHHVVATLSPAAGATLYVDGKVAAFDSTFTAGEDYTGYWRVGGDLLQGVNGAPSSHFINGEIDEVAVYSSTLGPAQIAQHYTLGSGKEVEPDRDPQDPPAQTPLLADGFDRTLERGWGRAETGGAWETTWNGRSFSVADSAGRIAMTGARSSSAIRSEVLKSTSTDATLDFSLDAIPGGNGAFISYVARGTDAGQYQAKVQVGAAGAPVATISKVIEERETVLGSILLKEGYSPGQTLHLRMIVSGEASTVLQAKLWVGDAEPEEWGVDVVDSERALKDQGWVRINTYISGSAGPETANLSIEGIRVSQL</sequence>
<keyword evidence="2" id="KW-1015">Disulfide bond</keyword>
<dbReference type="InterPro" id="IPR013320">
    <property type="entry name" value="ConA-like_dom_sf"/>
</dbReference>
<dbReference type="SUPFAM" id="SSF49899">
    <property type="entry name" value="Concanavalin A-like lectins/glucanases"/>
    <property type="match status" value="1"/>
</dbReference>
<dbReference type="OrthoDB" id="9802683at2"/>
<keyword evidence="1" id="KW-0732">Signal</keyword>
<gene>
    <name evidence="6" type="ORF">EII10_06640</name>
</gene>
<dbReference type="RefSeq" id="WP_124933719.1">
    <property type="nucleotide sequence ID" value="NZ_RQZC01000008.1"/>
</dbReference>
<organism evidence="6 7">
    <name type="scientific">Actinomyces bowdenii</name>
    <dbReference type="NCBI Taxonomy" id="131109"/>
    <lineage>
        <taxon>Bacteria</taxon>
        <taxon>Bacillati</taxon>
        <taxon>Actinomycetota</taxon>
        <taxon>Actinomycetes</taxon>
        <taxon>Actinomycetales</taxon>
        <taxon>Actinomycetaceae</taxon>
        <taxon>Actinomyces</taxon>
    </lineage>
</organism>
<dbReference type="SUPFAM" id="SSF50998">
    <property type="entry name" value="Quinoprotein alcohol dehydrogenase-like"/>
    <property type="match status" value="1"/>
</dbReference>
<evidence type="ECO:0000313" key="6">
    <source>
        <dbReference type="EMBL" id="RRD29337.1"/>
    </source>
</evidence>
<dbReference type="Pfam" id="PF13385">
    <property type="entry name" value="Laminin_G_3"/>
    <property type="match status" value="1"/>
</dbReference>
<feature type="domain" description="LamG-like jellyroll fold" evidence="5">
    <location>
        <begin position="647"/>
        <end position="788"/>
    </location>
</feature>
<evidence type="ECO:0000256" key="3">
    <source>
        <dbReference type="SAM" id="MobiDB-lite"/>
    </source>
</evidence>
<accession>A0A3P1V6P2</accession>
<dbReference type="SMART" id="SM00282">
    <property type="entry name" value="LamG"/>
    <property type="match status" value="1"/>
</dbReference>
<dbReference type="InterPro" id="IPR001791">
    <property type="entry name" value="Laminin_G"/>
</dbReference>
<dbReference type="SMART" id="SM00560">
    <property type="entry name" value="LamGL"/>
    <property type="match status" value="1"/>
</dbReference>
<feature type="region of interest" description="Disordered" evidence="3">
    <location>
        <begin position="798"/>
        <end position="819"/>
    </location>
</feature>
<feature type="domain" description="Laminin G" evidence="4">
    <location>
        <begin position="647"/>
        <end position="783"/>
    </location>
</feature>
<name>A0A3P1V6P2_9ACTO</name>
<evidence type="ECO:0000256" key="2">
    <source>
        <dbReference type="ARBA" id="ARBA00023157"/>
    </source>
</evidence>
<evidence type="ECO:0000259" key="5">
    <source>
        <dbReference type="SMART" id="SM00560"/>
    </source>
</evidence>
<dbReference type="EMBL" id="RQZC01000008">
    <property type="protein sequence ID" value="RRD29337.1"/>
    <property type="molecule type" value="Genomic_DNA"/>
</dbReference>
<evidence type="ECO:0000256" key="1">
    <source>
        <dbReference type="ARBA" id="ARBA00022729"/>
    </source>
</evidence>
<dbReference type="AlphaFoldDB" id="A0A3P1V6P2"/>
<dbReference type="Gene3D" id="2.60.120.200">
    <property type="match status" value="1"/>
</dbReference>
<keyword evidence="7" id="KW-1185">Reference proteome</keyword>
<dbReference type="InterPro" id="IPR006558">
    <property type="entry name" value="LamG-like"/>
</dbReference>
<comment type="caution">
    <text evidence="6">The sequence shown here is derived from an EMBL/GenBank/DDBJ whole genome shotgun (WGS) entry which is preliminary data.</text>
</comment>
<dbReference type="Proteomes" id="UP000271272">
    <property type="component" value="Unassembled WGS sequence"/>
</dbReference>
<evidence type="ECO:0000313" key="7">
    <source>
        <dbReference type="Proteomes" id="UP000271272"/>
    </source>
</evidence>
<feature type="compositionally biased region" description="Basic and acidic residues" evidence="3">
    <location>
        <begin position="800"/>
        <end position="809"/>
    </location>
</feature>
<evidence type="ECO:0000259" key="4">
    <source>
        <dbReference type="SMART" id="SM00282"/>
    </source>
</evidence>
<reference evidence="6 7" key="1">
    <citation type="submission" date="2018-11" db="EMBL/GenBank/DDBJ databases">
        <title>Genomes From Bacteria Associated with the Canine Oral Cavity: a Test Case for Automated Genome-Based Taxonomic Assignment.</title>
        <authorList>
            <person name="Coil D.A."/>
            <person name="Jospin G."/>
            <person name="Darling A.E."/>
            <person name="Wallis C."/>
            <person name="Davis I.J."/>
            <person name="Harris S."/>
            <person name="Eisen J.A."/>
            <person name="Holcombe L.J."/>
            <person name="O'Flynn C."/>
        </authorList>
    </citation>
    <scope>NUCLEOTIDE SEQUENCE [LARGE SCALE GENOMIC DNA]</scope>
    <source>
        <strain evidence="6 7">OH5050</strain>
    </source>
</reference>
<dbReference type="InterPro" id="IPR011047">
    <property type="entry name" value="Quinoprotein_ADH-like_sf"/>
</dbReference>
<proteinExistence type="predicted"/>